<evidence type="ECO:0000313" key="3">
    <source>
        <dbReference type="Proteomes" id="UP000183649"/>
    </source>
</evidence>
<dbReference type="OrthoDB" id="9182647at2"/>
<dbReference type="EMBL" id="CYHF01000005">
    <property type="protein sequence ID" value="CUA97283.1"/>
    <property type="molecule type" value="Genomic_DNA"/>
</dbReference>
<dbReference type="Proteomes" id="UP000183649">
    <property type="component" value="Unassembled WGS sequence"/>
</dbReference>
<accession>A0A0K6I2K3</accession>
<reference evidence="3" key="1">
    <citation type="submission" date="2015-08" db="EMBL/GenBank/DDBJ databases">
        <authorList>
            <person name="Varghese N."/>
        </authorList>
    </citation>
    <scope>NUCLEOTIDE SEQUENCE [LARGE SCALE GENOMIC DNA]</scope>
    <source>
        <strain evidence="3">DSM 18181</strain>
    </source>
</reference>
<organism evidence="2 3">
    <name type="scientific">Thiomonas bhubaneswarensis</name>
    <dbReference type="NCBI Taxonomy" id="339866"/>
    <lineage>
        <taxon>Bacteria</taxon>
        <taxon>Pseudomonadati</taxon>
        <taxon>Pseudomonadota</taxon>
        <taxon>Betaproteobacteria</taxon>
        <taxon>Burkholderiales</taxon>
        <taxon>Thiomonas</taxon>
    </lineage>
</organism>
<feature type="compositionally biased region" description="Polar residues" evidence="1">
    <location>
        <begin position="64"/>
        <end position="74"/>
    </location>
</feature>
<dbReference type="RefSeq" id="WP_055450588.1">
    <property type="nucleotide sequence ID" value="NZ_CYHF01000005.1"/>
</dbReference>
<sequence>MSVAKPRTAAQAALKRASVAARAAKPVTTKAVRRAAPVKTAAKSAVKPVPVKTPSRKKVAVESATHSPKAQPVSTAAEAKPPKIKLVRDSFTIPRTEYEALDALKARLIKLARPAKKSEVLRAGIAVLTTLNDTALLAALDAVPAIKTGRPKKAK</sequence>
<dbReference type="STRING" id="339866.GCA_001418255_01708"/>
<feature type="region of interest" description="Disordered" evidence="1">
    <location>
        <begin position="38"/>
        <end position="81"/>
    </location>
</feature>
<evidence type="ECO:0008006" key="4">
    <source>
        <dbReference type="Google" id="ProtNLM"/>
    </source>
</evidence>
<evidence type="ECO:0000256" key="1">
    <source>
        <dbReference type="SAM" id="MobiDB-lite"/>
    </source>
</evidence>
<gene>
    <name evidence="2" type="ORF">Ga0061069_105202</name>
</gene>
<name>A0A0K6I2K3_9BURK</name>
<protein>
    <recommendedName>
        <fullName evidence="4">Histone H1-like nucleoprotein HC2</fullName>
    </recommendedName>
</protein>
<dbReference type="AlphaFoldDB" id="A0A0K6I2K3"/>
<proteinExistence type="predicted"/>
<keyword evidence="3" id="KW-1185">Reference proteome</keyword>
<evidence type="ECO:0000313" key="2">
    <source>
        <dbReference type="EMBL" id="CUA97283.1"/>
    </source>
</evidence>